<dbReference type="InterPro" id="IPR028087">
    <property type="entry name" value="Tad_N"/>
</dbReference>
<sequence length="115" mass="11335">MSALVVGLVAVLALVAVAVAGAGGLLTERHRLAAVADASALAAADVAAGLEPGVPCAAAERLARLSDARLDACVIEGTSVTVRVLSSRGAMTVSASSTAGQPPRESSRVKDTSQK</sequence>
<comment type="caution">
    <text evidence="3">The sequence shown here is derived from an EMBL/GenBank/DDBJ whole genome shotgun (WGS) entry which is preliminary data.</text>
</comment>
<evidence type="ECO:0000259" key="2">
    <source>
        <dbReference type="Pfam" id="PF13400"/>
    </source>
</evidence>
<evidence type="ECO:0000313" key="3">
    <source>
        <dbReference type="EMBL" id="GAA4677030.1"/>
    </source>
</evidence>
<dbReference type="Proteomes" id="UP001501295">
    <property type="component" value="Unassembled WGS sequence"/>
</dbReference>
<dbReference type="InterPro" id="IPR021202">
    <property type="entry name" value="Rv3654c-like"/>
</dbReference>
<protein>
    <recommendedName>
        <fullName evidence="2">Putative Flp pilus-assembly TadG-like N-terminal domain-containing protein</fullName>
    </recommendedName>
</protein>
<dbReference type="RefSeq" id="WP_345375934.1">
    <property type="nucleotide sequence ID" value="NZ_BAABLM010000004.1"/>
</dbReference>
<dbReference type="EMBL" id="BAABLM010000004">
    <property type="protein sequence ID" value="GAA4677030.1"/>
    <property type="molecule type" value="Genomic_DNA"/>
</dbReference>
<evidence type="ECO:0000256" key="1">
    <source>
        <dbReference type="SAM" id="MobiDB-lite"/>
    </source>
</evidence>
<dbReference type="NCBIfam" id="TIGR03816">
    <property type="entry name" value="tadE_like_DECH"/>
    <property type="match status" value="1"/>
</dbReference>
<gene>
    <name evidence="3" type="ORF">GCM10025780_22090</name>
</gene>
<keyword evidence="4" id="KW-1185">Reference proteome</keyword>
<proteinExistence type="predicted"/>
<dbReference type="Pfam" id="PF13400">
    <property type="entry name" value="Tad"/>
    <property type="match status" value="1"/>
</dbReference>
<feature type="domain" description="Putative Flp pilus-assembly TadG-like N-terminal" evidence="2">
    <location>
        <begin position="2"/>
        <end position="45"/>
    </location>
</feature>
<evidence type="ECO:0000313" key="4">
    <source>
        <dbReference type="Proteomes" id="UP001501295"/>
    </source>
</evidence>
<name>A0ABP8W0J3_9MICO</name>
<feature type="compositionally biased region" description="Basic and acidic residues" evidence="1">
    <location>
        <begin position="105"/>
        <end position="115"/>
    </location>
</feature>
<organism evidence="3 4">
    <name type="scientific">Frondihabitans cladoniiphilus</name>
    <dbReference type="NCBI Taxonomy" id="715785"/>
    <lineage>
        <taxon>Bacteria</taxon>
        <taxon>Bacillati</taxon>
        <taxon>Actinomycetota</taxon>
        <taxon>Actinomycetes</taxon>
        <taxon>Micrococcales</taxon>
        <taxon>Microbacteriaceae</taxon>
        <taxon>Frondihabitans</taxon>
    </lineage>
</organism>
<feature type="region of interest" description="Disordered" evidence="1">
    <location>
        <begin position="90"/>
        <end position="115"/>
    </location>
</feature>
<accession>A0ABP8W0J3</accession>
<reference evidence="4" key="1">
    <citation type="journal article" date="2019" name="Int. J. Syst. Evol. Microbiol.">
        <title>The Global Catalogue of Microorganisms (GCM) 10K type strain sequencing project: providing services to taxonomists for standard genome sequencing and annotation.</title>
        <authorList>
            <consortium name="The Broad Institute Genomics Platform"/>
            <consortium name="The Broad Institute Genome Sequencing Center for Infectious Disease"/>
            <person name="Wu L."/>
            <person name="Ma J."/>
        </authorList>
    </citation>
    <scope>NUCLEOTIDE SEQUENCE [LARGE SCALE GENOMIC DNA]</scope>
    <source>
        <strain evidence="4">JCM 18956</strain>
    </source>
</reference>